<reference evidence="14 15" key="1">
    <citation type="submission" date="2015-06" db="EMBL/GenBank/DDBJ databases">
        <title>A Comprehensive Approach to Explore the Metabolic and Phylogenetic Diversity of Bacterial Steroid Degradation in the Environment: Testosterone as an Example.</title>
        <authorList>
            <person name="Yang F.-C."/>
            <person name="Chen Y.-L."/>
            <person name="Yu C.-P."/>
            <person name="Tang S.-L."/>
            <person name="Wang P.-H."/>
            <person name="Ismail W."/>
            <person name="Wang C.-H."/>
            <person name="Yang C.-Y."/>
            <person name="Chiang Y.-R."/>
        </authorList>
    </citation>
    <scope>NUCLEOTIDE SEQUENCE [LARGE SCALE GENOMIC DNA]</scope>
    <source>
        <strain evidence="14 15">DSM 18526</strain>
    </source>
</reference>
<evidence type="ECO:0000313" key="15">
    <source>
        <dbReference type="Proteomes" id="UP000070250"/>
    </source>
</evidence>
<keyword evidence="11" id="KW-1133">Transmembrane helix</keyword>
<dbReference type="InterPro" id="IPR005490">
    <property type="entry name" value="LD_TPept_cat_dom"/>
</dbReference>
<dbReference type="GO" id="GO:0016757">
    <property type="term" value="F:glycosyltransferase activity"/>
    <property type="evidence" value="ECO:0007669"/>
    <property type="project" value="UniProtKB-KW"/>
</dbReference>
<evidence type="ECO:0000256" key="5">
    <source>
        <dbReference type="ARBA" id="ARBA00022801"/>
    </source>
</evidence>
<gene>
    <name evidence="14" type="ORF">ACG33_01605</name>
</gene>
<dbReference type="GO" id="GO:0071972">
    <property type="term" value="F:peptidoglycan L,D-transpeptidase activity"/>
    <property type="evidence" value="ECO:0007669"/>
    <property type="project" value="TreeGrafter"/>
</dbReference>
<dbReference type="PANTHER" id="PTHR30582">
    <property type="entry name" value="L,D-TRANSPEPTIDASE"/>
    <property type="match status" value="1"/>
</dbReference>
<keyword evidence="11" id="KW-0472">Membrane</keyword>
<feature type="region of interest" description="Disordered" evidence="10">
    <location>
        <begin position="1"/>
        <end position="25"/>
    </location>
</feature>
<dbReference type="PROSITE" id="PS51782">
    <property type="entry name" value="LYSM"/>
    <property type="match status" value="1"/>
</dbReference>
<dbReference type="InterPro" id="IPR018392">
    <property type="entry name" value="LysM"/>
</dbReference>
<evidence type="ECO:0000256" key="1">
    <source>
        <dbReference type="ARBA" id="ARBA00004752"/>
    </source>
</evidence>
<keyword evidence="4" id="KW-0808">Transferase</keyword>
<sequence>MRSGPPRAGNDLSAGGYPGEPWGYRQRRQSGHNRFMNTSIRRVSVLAVVLVAAWGLTGCQLMYSQESATALIPPSKPEVYAPAATHQFHFDPKLDDVVGVLQITHVQGEDTLSDIARRFNLGYEEIVRANPGVDPWLPGEGRAIVLPTQFVLPKAPREGVVINLAQLRAYYYPRRRKDEVLQTVITHPIGIGKVGWSTPLGTTKVTLKQRNPIWIPPASVRKEHAKAGDPLPARVLPGPDNPLGAHKLTLGWPSYLMHGTNKPYGVGMRSSHGCIRFYPEDIAQLFEAIPVGTKVTVVNQPFVFGWHGDALYAQAFPILEDDGRKHPNEASVLMNAAITDGMWKKIKEYGAVVNLARVDEVVEQARGIALPVSRADLAIDAFLADARQVENRLPEGANWDGRDELLVTAEEFEAALSGTPLPKQPPAAESSAGRAANSLPAGGSH</sequence>
<dbReference type="CDD" id="cd16913">
    <property type="entry name" value="YkuD_like"/>
    <property type="match status" value="1"/>
</dbReference>
<dbReference type="EMBL" id="CP011971">
    <property type="protein sequence ID" value="AMN45822.1"/>
    <property type="molecule type" value="Genomic_DNA"/>
</dbReference>
<dbReference type="SUPFAM" id="SSF54106">
    <property type="entry name" value="LysM domain"/>
    <property type="match status" value="1"/>
</dbReference>
<dbReference type="STRING" id="465721.ACG33_01605"/>
<feature type="transmembrane region" description="Helical" evidence="11">
    <location>
        <begin position="43"/>
        <end position="63"/>
    </location>
</feature>
<dbReference type="GO" id="GO:0008360">
    <property type="term" value="P:regulation of cell shape"/>
    <property type="evidence" value="ECO:0007669"/>
    <property type="project" value="UniProtKB-UniRule"/>
</dbReference>
<dbReference type="InterPro" id="IPR050979">
    <property type="entry name" value="LD-transpeptidase"/>
</dbReference>
<protein>
    <submittedName>
        <fullName evidence="14">Uncharacterized protein</fullName>
    </submittedName>
</protein>
<feature type="domain" description="LysM" evidence="12">
    <location>
        <begin position="102"/>
        <end position="146"/>
    </location>
</feature>
<dbReference type="GO" id="GO:0071555">
    <property type="term" value="P:cell wall organization"/>
    <property type="evidence" value="ECO:0007669"/>
    <property type="project" value="UniProtKB-UniRule"/>
</dbReference>
<evidence type="ECO:0000259" key="13">
    <source>
        <dbReference type="PROSITE" id="PS52029"/>
    </source>
</evidence>
<dbReference type="PANTHER" id="PTHR30582:SF24">
    <property type="entry name" value="L,D-TRANSPEPTIDASE ERFK_SRFK-RELATED"/>
    <property type="match status" value="1"/>
</dbReference>
<dbReference type="Pfam" id="PF01476">
    <property type="entry name" value="LysM"/>
    <property type="match status" value="1"/>
</dbReference>
<feature type="domain" description="L,D-TPase catalytic" evidence="13">
    <location>
        <begin position="158"/>
        <end position="298"/>
    </location>
</feature>
<accession>A0A127F5V3</accession>
<feature type="region of interest" description="Disordered" evidence="10">
    <location>
        <begin position="416"/>
        <end position="445"/>
    </location>
</feature>
<dbReference type="Gene3D" id="3.10.350.10">
    <property type="entry name" value="LysM domain"/>
    <property type="match status" value="1"/>
</dbReference>
<dbReference type="InterPro" id="IPR038063">
    <property type="entry name" value="Transpep_catalytic_dom"/>
</dbReference>
<evidence type="ECO:0000256" key="2">
    <source>
        <dbReference type="ARBA" id="ARBA00005992"/>
    </source>
</evidence>
<keyword evidence="11" id="KW-0812">Transmembrane</keyword>
<dbReference type="SUPFAM" id="SSF141523">
    <property type="entry name" value="L,D-transpeptidase catalytic domain-like"/>
    <property type="match status" value="1"/>
</dbReference>
<dbReference type="GO" id="GO:0018104">
    <property type="term" value="P:peptidoglycan-protein cross-linking"/>
    <property type="evidence" value="ECO:0007669"/>
    <property type="project" value="TreeGrafter"/>
</dbReference>
<evidence type="ECO:0000256" key="9">
    <source>
        <dbReference type="PROSITE-ProRule" id="PRU01373"/>
    </source>
</evidence>
<keyword evidence="6 9" id="KW-0133">Cell shape</keyword>
<feature type="active site" description="Nucleophile" evidence="9">
    <location>
        <position position="274"/>
    </location>
</feature>
<dbReference type="PATRIC" id="fig|465721.4.peg.349"/>
<evidence type="ECO:0000259" key="12">
    <source>
        <dbReference type="PROSITE" id="PS51782"/>
    </source>
</evidence>
<dbReference type="CDD" id="cd00118">
    <property type="entry name" value="LysM"/>
    <property type="match status" value="1"/>
</dbReference>
<keyword evidence="5" id="KW-0378">Hydrolase</keyword>
<dbReference type="UniPathway" id="UPA00219"/>
<keyword evidence="15" id="KW-1185">Reference proteome</keyword>
<evidence type="ECO:0000256" key="8">
    <source>
        <dbReference type="ARBA" id="ARBA00023316"/>
    </source>
</evidence>
<dbReference type="Pfam" id="PF03734">
    <property type="entry name" value="YkuD"/>
    <property type="match status" value="1"/>
</dbReference>
<comment type="similarity">
    <text evidence="2">Belongs to the YkuD family.</text>
</comment>
<dbReference type="Proteomes" id="UP000070250">
    <property type="component" value="Chromosome"/>
</dbReference>
<name>A0A127F5V3_STEDE</name>
<dbReference type="KEGG" id="sdf:ACG33_01605"/>
<evidence type="ECO:0000256" key="10">
    <source>
        <dbReference type="SAM" id="MobiDB-lite"/>
    </source>
</evidence>
<organism evidence="14 15">
    <name type="scientific">Steroidobacter denitrificans</name>
    <dbReference type="NCBI Taxonomy" id="465721"/>
    <lineage>
        <taxon>Bacteria</taxon>
        <taxon>Pseudomonadati</taxon>
        <taxon>Pseudomonadota</taxon>
        <taxon>Gammaproteobacteria</taxon>
        <taxon>Steroidobacterales</taxon>
        <taxon>Steroidobacteraceae</taxon>
        <taxon>Steroidobacter</taxon>
    </lineage>
</organism>
<comment type="pathway">
    <text evidence="1 9">Cell wall biogenesis; peptidoglycan biosynthesis.</text>
</comment>
<feature type="active site" description="Proton donor/acceptor" evidence="9">
    <location>
        <position position="258"/>
    </location>
</feature>
<keyword evidence="7 9" id="KW-0573">Peptidoglycan synthesis</keyword>
<evidence type="ECO:0000256" key="7">
    <source>
        <dbReference type="ARBA" id="ARBA00022984"/>
    </source>
</evidence>
<evidence type="ECO:0000256" key="4">
    <source>
        <dbReference type="ARBA" id="ARBA00022679"/>
    </source>
</evidence>
<dbReference type="AlphaFoldDB" id="A0A127F5V3"/>
<keyword evidence="8 9" id="KW-0961">Cell wall biogenesis/degradation</keyword>
<evidence type="ECO:0000256" key="6">
    <source>
        <dbReference type="ARBA" id="ARBA00022960"/>
    </source>
</evidence>
<evidence type="ECO:0000313" key="14">
    <source>
        <dbReference type="EMBL" id="AMN45822.1"/>
    </source>
</evidence>
<dbReference type="Gene3D" id="2.40.440.10">
    <property type="entry name" value="L,D-transpeptidase catalytic domain-like"/>
    <property type="match status" value="1"/>
</dbReference>
<evidence type="ECO:0000256" key="11">
    <source>
        <dbReference type="SAM" id="Phobius"/>
    </source>
</evidence>
<dbReference type="PROSITE" id="PS52029">
    <property type="entry name" value="LD_TPASE"/>
    <property type="match status" value="1"/>
</dbReference>
<dbReference type="InterPro" id="IPR036779">
    <property type="entry name" value="LysM_dom_sf"/>
</dbReference>
<proteinExistence type="inferred from homology"/>
<dbReference type="GO" id="GO:0005576">
    <property type="term" value="C:extracellular region"/>
    <property type="evidence" value="ECO:0007669"/>
    <property type="project" value="TreeGrafter"/>
</dbReference>
<keyword evidence="3" id="KW-0328">Glycosyltransferase</keyword>
<evidence type="ECO:0000256" key="3">
    <source>
        <dbReference type="ARBA" id="ARBA00022676"/>
    </source>
</evidence>